<keyword evidence="1" id="KW-0723">Serine/threonine-protein kinase</keyword>
<keyword evidence="2" id="KW-0808">Transferase</keyword>
<feature type="domain" description="Protein kinase" evidence="6">
    <location>
        <begin position="1"/>
        <end position="218"/>
    </location>
</feature>
<keyword evidence="3" id="KW-0547">Nucleotide-binding</keyword>
<dbReference type="GO" id="GO:0005634">
    <property type="term" value="C:nucleus"/>
    <property type="evidence" value="ECO:0007669"/>
    <property type="project" value="TreeGrafter"/>
</dbReference>
<dbReference type="SMR" id="G4YIL1"/>
<evidence type="ECO:0000313" key="7">
    <source>
        <dbReference type="EMBL" id="EGZ28135.1"/>
    </source>
</evidence>
<dbReference type="STRING" id="1094619.G4YIL1"/>
<dbReference type="RefSeq" id="XP_009515410.1">
    <property type="nucleotide sequence ID" value="XM_009517115.1"/>
</dbReference>
<keyword evidence="5" id="KW-0067">ATP-binding</keyword>
<dbReference type="PANTHER" id="PTHR24345">
    <property type="entry name" value="SERINE/THREONINE-PROTEIN KINASE PLK"/>
    <property type="match status" value="1"/>
</dbReference>
<dbReference type="GO" id="GO:0005524">
    <property type="term" value="F:ATP binding"/>
    <property type="evidence" value="ECO:0007669"/>
    <property type="project" value="UniProtKB-KW"/>
</dbReference>
<evidence type="ECO:0000259" key="6">
    <source>
        <dbReference type="PROSITE" id="PS50011"/>
    </source>
</evidence>
<name>G4YIL1_PHYSP</name>
<dbReference type="Gene3D" id="1.10.510.10">
    <property type="entry name" value="Transferase(Phosphotransferase) domain 1"/>
    <property type="match status" value="1"/>
</dbReference>
<evidence type="ECO:0000256" key="4">
    <source>
        <dbReference type="ARBA" id="ARBA00022777"/>
    </source>
</evidence>
<evidence type="ECO:0000256" key="2">
    <source>
        <dbReference type="ARBA" id="ARBA00022679"/>
    </source>
</evidence>
<protein>
    <recommendedName>
        <fullName evidence="6">Protein kinase domain-containing protein</fullName>
    </recommendedName>
</protein>
<organism evidence="7 8">
    <name type="scientific">Phytophthora sojae (strain P6497)</name>
    <name type="common">Soybean stem and root rot agent</name>
    <name type="synonym">Phytophthora megasperma f. sp. glycines</name>
    <dbReference type="NCBI Taxonomy" id="1094619"/>
    <lineage>
        <taxon>Eukaryota</taxon>
        <taxon>Sar</taxon>
        <taxon>Stramenopiles</taxon>
        <taxon>Oomycota</taxon>
        <taxon>Peronosporomycetes</taxon>
        <taxon>Peronosporales</taxon>
        <taxon>Peronosporaceae</taxon>
        <taxon>Phytophthora</taxon>
    </lineage>
</organism>
<reference evidence="7 8" key="1">
    <citation type="journal article" date="2006" name="Science">
        <title>Phytophthora genome sequences uncover evolutionary origins and mechanisms of pathogenesis.</title>
        <authorList>
            <person name="Tyler B.M."/>
            <person name="Tripathy S."/>
            <person name="Zhang X."/>
            <person name="Dehal P."/>
            <person name="Jiang R.H."/>
            <person name="Aerts A."/>
            <person name="Arredondo F.D."/>
            <person name="Baxter L."/>
            <person name="Bensasson D."/>
            <person name="Beynon J.L."/>
            <person name="Chapman J."/>
            <person name="Damasceno C.M."/>
            <person name="Dorrance A.E."/>
            <person name="Dou D."/>
            <person name="Dickerman A.W."/>
            <person name="Dubchak I.L."/>
            <person name="Garbelotto M."/>
            <person name="Gijzen M."/>
            <person name="Gordon S.G."/>
            <person name="Govers F."/>
            <person name="Grunwald N.J."/>
            <person name="Huang W."/>
            <person name="Ivors K.L."/>
            <person name="Jones R.W."/>
            <person name="Kamoun S."/>
            <person name="Krampis K."/>
            <person name="Lamour K.H."/>
            <person name="Lee M.K."/>
            <person name="McDonald W.H."/>
            <person name="Medina M."/>
            <person name="Meijer H.J."/>
            <person name="Nordberg E.K."/>
            <person name="Maclean D.J."/>
            <person name="Ospina-Giraldo M.D."/>
            <person name="Morris P.F."/>
            <person name="Phuntumart V."/>
            <person name="Putnam N.H."/>
            <person name="Rash S."/>
            <person name="Rose J.K."/>
            <person name="Sakihama Y."/>
            <person name="Salamov A.A."/>
            <person name="Savidor A."/>
            <person name="Scheuring C.F."/>
            <person name="Smith B.M."/>
            <person name="Sobral B.W."/>
            <person name="Terry A."/>
            <person name="Torto-Alalibo T.A."/>
            <person name="Win J."/>
            <person name="Xu Z."/>
            <person name="Zhang H."/>
            <person name="Grigoriev I.V."/>
            <person name="Rokhsar D.S."/>
            <person name="Boore J.L."/>
        </authorList>
    </citation>
    <scope>NUCLEOTIDE SEQUENCE [LARGE SCALE GENOMIC DNA]</scope>
    <source>
        <strain evidence="7 8">P6497</strain>
    </source>
</reference>
<keyword evidence="8" id="KW-1185">Reference proteome</keyword>
<dbReference type="InterPro" id="IPR000719">
    <property type="entry name" value="Prot_kinase_dom"/>
</dbReference>
<dbReference type="InParanoid" id="G4YIL1"/>
<proteinExistence type="predicted"/>
<sequence>NVVNLERHFLQGERLHLLHEHCARGDLLEIMQQELRLQTAGVSPQSSSMMTCTDAGRRRVFRSVLRGVQVLHSAGIAHLDLSPENVFVTESGVVKVGDLGHAQRFRLDRPNVQVLQVAKEAYAAPELLRRCEVEDARQADAWSLGVILWTLCTKRALVRRVWVDSDRLFRRMVERGSAIALQETGLLSQMPAACCDLLAGLLDVNPKSRLSVEAALQH</sequence>
<feature type="non-terminal residue" evidence="7">
    <location>
        <position position="218"/>
    </location>
</feature>
<dbReference type="GO" id="GO:0004674">
    <property type="term" value="F:protein serine/threonine kinase activity"/>
    <property type="evidence" value="ECO:0007669"/>
    <property type="project" value="UniProtKB-KW"/>
</dbReference>
<dbReference type="AlphaFoldDB" id="G4YIL1"/>
<dbReference type="SUPFAM" id="SSF56112">
    <property type="entry name" value="Protein kinase-like (PK-like)"/>
    <property type="match status" value="1"/>
</dbReference>
<dbReference type="Proteomes" id="UP000002640">
    <property type="component" value="Unassembled WGS sequence"/>
</dbReference>
<accession>G4YIL1</accession>
<dbReference type="GeneID" id="20652259"/>
<dbReference type="EMBL" id="JH159151">
    <property type="protein sequence ID" value="EGZ28135.1"/>
    <property type="molecule type" value="Genomic_DNA"/>
</dbReference>
<dbReference type="KEGG" id="psoj:PHYSODRAFT_426731"/>
<evidence type="ECO:0000313" key="8">
    <source>
        <dbReference type="Proteomes" id="UP000002640"/>
    </source>
</evidence>
<dbReference type="Pfam" id="PF00069">
    <property type="entry name" value="Pkinase"/>
    <property type="match status" value="1"/>
</dbReference>
<dbReference type="PROSITE" id="PS50011">
    <property type="entry name" value="PROTEIN_KINASE_DOM"/>
    <property type="match status" value="1"/>
</dbReference>
<dbReference type="PANTHER" id="PTHR24345:SF91">
    <property type="entry name" value="SERINE_THREONINE-PROTEIN KINASE PLK4"/>
    <property type="match status" value="1"/>
</dbReference>
<keyword evidence="4" id="KW-0418">Kinase</keyword>
<evidence type="ECO:0000256" key="3">
    <source>
        <dbReference type="ARBA" id="ARBA00022741"/>
    </source>
</evidence>
<feature type="non-terminal residue" evidence="7">
    <location>
        <position position="1"/>
    </location>
</feature>
<gene>
    <name evidence="7" type="ORF">PHYSODRAFT_426731</name>
</gene>
<dbReference type="InterPro" id="IPR011009">
    <property type="entry name" value="Kinase-like_dom_sf"/>
</dbReference>
<evidence type="ECO:0000256" key="1">
    <source>
        <dbReference type="ARBA" id="ARBA00022527"/>
    </source>
</evidence>
<dbReference type="SMART" id="SM00220">
    <property type="entry name" value="S_TKc"/>
    <property type="match status" value="1"/>
</dbReference>
<evidence type="ECO:0000256" key="5">
    <source>
        <dbReference type="ARBA" id="ARBA00022840"/>
    </source>
</evidence>